<keyword evidence="9 11" id="KW-0472">Membrane</keyword>
<dbReference type="InterPro" id="IPR059112">
    <property type="entry name" value="CysZ/EI24"/>
</dbReference>
<comment type="caution">
    <text evidence="12">The sequence shown here is derived from an EMBL/GenBank/DDBJ whole genome shotgun (WGS) entry which is preliminary data.</text>
</comment>
<organism evidence="12 13">
    <name type="scientific">Streptacidiphilus cavernicola</name>
    <dbReference type="NCBI Taxonomy" id="3342716"/>
    <lineage>
        <taxon>Bacteria</taxon>
        <taxon>Bacillati</taxon>
        <taxon>Actinomycetota</taxon>
        <taxon>Actinomycetes</taxon>
        <taxon>Kitasatosporales</taxon>
        <taxon>Streptomycetaceae</taxon>
        <taxon>Streptacidiphilus</taxon>
    </lineage>
</organism>
<keyword evidence="5" id="KW-0028">Amino-acid biosynthesis</keyword>
<dbReference type="InterPro" id="IPR050480">
    <property type="entry name" value="CysZ-like"/>
</dbReference>
<dbReference type="EMBL" id="JBHFAB010000027">
    <property type="protein sequence ID" value="MFC1420550.1"/>
    <property type="molecule type" value="Genomic_DNA"/>
</dbReference>
<keyword evidence="7 11" id="KW-1133">Transmembrane helix</keyword>
<evidence type="ECO:0000256" key="2">
    <source>
        <dbReference type="ARBA" id="ARBA00022448"/>
    </source>
</evidence>
<dbReference type="Pfam" id="PF07264">
    <property type="entry name" value="EI24"/>
    <property type="match status" value="1"/>
</dbReference>
<accession>A0ABV6W3I2</accession>
<feature type="transmembrane region" description="Helical" evidence="11">
    <location>
        <begin position="137"/>
        <end position="158"/>
    </location>
</feature>
<dbReference type="PANTHER" id="PTHR37468:SF1">
    <property type="entry name" value="SULFATE TRANSPORTER CYSZ"/>
    <property type="match status" value="1"/>
</dbReference>
<evidence type="ECO:0000313" key="12">
    <source>
        <dbReference type="EMBL" id="MFC1420550.1"/>
    </source>
</evidence>
<dbReference type="RefSeq" id="WP_380542000.1">
    <property type="nucleotide sequence ID" value="NZ_JBHFAB010000027.1"/>
</dbReference>
<evidence type="ECO:0000256" key="5">
    <source>
        <dbReference type="ARBA" id="ARBA00022605"/>
    </source>
</evidence>
<evidence type="ECO:0000256" key="4">
    <source>
        <dbReference type="ARBA" id="ARBA00022519"/>
    </source>
</evidence>
<feature type="transmembrane region" description="Helical" evidence="11">
    <location>
        <begin position="24"/>
        <end position="49"/>
    </location>
</feature>
<dbReference type="PANTHER" id="PTHR37468">
    <property type="entry name" value="SULFATE TRANSPORTER CYSZ"/>
    <property type="match status" value="1"/>
</dbReference>
<proteinExistence type="predicted"/>
<gene>
    <name evidence="12" type="ORF">ACEZDE_28495</name>
</gene>
<feature type="transmembrane region" description="Helical" evidence="11">
    <location>
        <begin position="206"/>
        <end position="228"/>
    </location>
</feature>
<keyword evidence="6 11" id="KW-0812">Transmembrane</keyword>
<feature type="region of interest" description="Disordered" evidence="10">
    <location>
        <begin position="248"/>
        <end position="279"/>
    </location>
</feature>
<evidence type="ECO:0000256" key="1">
    <source>
        <dbReference type="ARBA" id="ARBA00004141"/>
    </source>
</evidence>
<evidence type="ECO:0000256" key="10">
    <source>
        <dbReference type="SAM" id="MobiDB-lite"/>
    </source>
</evidence>
<sequence length="279" mass="29352">MRQLLQGFRHLLRGQRWAVRHGRWWGFGLLPGLVSLVLYVAALVALAVWSGDLADWITPFADHWSSGARTALRDLTALLLVGGGLMLAVVTFTAVTLMIGEPFYESLSERVEDIEGGGPAPLGLSWWRQLLWGLRDALASVLIVAGIGVLLFGCSFVPVVGQTVVPVVGACVSGFFLTEQLTAVAFQRRGLTFRQRVRRLRGRLPLALGFGVPLVLLFLIPLVAVFAMPGAVAGATLLVRDLDPANPAPAGPPAAAPPPAPSAPVAGPGPSAPGPTPTA</sequence>
<keyword evidence="4" id="KW-0997">Cell inner membrane</keyword>
<evidence type="ECO:0000256" key="6">
    <source>
        <dbReference type="ARBA" id="ARBA00022692"/>
    </source>
</evidence>
<name>A0ABV6W3I2_9ACTN</name>
<keyword evidence="13" id="KW-1185">Reference proteome</keyword>
<keyword evidence="3" id="KW-1003">Cell membrane</keyword>
<evidence type="ECO:0000256" key="9">
    <source>
        <dbReference type="ARBA" id="ARBA00023136"/>
    </source>
</evidence>
<evidence type="ECO:0000256" key="7">
    <source>
        <dbReference type="ARBA" id="ARBA00022989"/>
    </source>
</evidence>
<feature type="transmembrane region" description="Helical" evidence="11">
    <location>
        <begin position="164"/>
        <end position="186"/>
    </location>
</feature>
<feature type="transmembrane region" description="Helical" evidence="11">
    <location>
        <begin position="75"/>
        <end position="100"/>
    </location>
</feature>
<comment type="subcellular location">
    <subcellularLocation>
        <location evidence="1">Membrane</location>
        <topology evidence="1">Multi-pass membrane protein</topology>
    </subcellularLocation>
</comment>
<reference evidence="12 13" key="1">
    <citation type="submission" date="2024-09" db="EMBL/GenBank/DDBJ databases">
        <authorList>
            <person name="Lee S.D."/>
        </authorList>
    </citation>
    <scope>NUCLEOTIDE SEQUENCE [LARGE SCALE GENOMIC DNA]</scope>
    <source>
        <strain evidence="12 13">N8-3</strain>
    </source>
</reference>
<evidence type="ECO:0000256" key="11">
    <source>
        <dbReference type="SAM" id="Phobius"/>
    </source>
</evidence>
<dbReference type="Proteomes" id="UP001592531">
    <property type="component" value="Unassembled WGS sequence"/>
</dbReference>
<feature type="compositionally biased region" description="Pro residues" evidence="10">
    <location>
        <begin position="270"/>
        <end position="279"/>
    </location>
</feature>
<evidence type="ECO:0000256" key="8">
    <source>
        <dbReference type="ARBA" id="ARBA00023032"/>
    </source>
</evidence>
<feature type="compositionally biased region" description="Pro residues" evidence="10">
    <location>
        <begin position="248"/>
        <end position="262"/>
    </location>
</feature>
<keyword evidence="2" id="KW-0813">Transport</keyword>
<protein>
    <submittedName>
        <fullName evidence="12">EI24 domain-containing protein</fullName>
    </submittedName>
</protein>
<evidence type="ECO:0000313" key="13">
    <source>
        <dbReference type="Proteomes" id="UP001592531"/>
    </source>
</evidence>
<keyword evidence="8" id="KW-0764">Sulfate transport</keyword>
<evidence type="ECO:0000256" key="3">
    <source>
        <dbReference type="ARBA" id="ARBA00022475"/>
    </source>
</evidence>